<proteinExistence type="predicted"/>
<sequence length="136" mass="15197">MQCLQFGTHDQYHTTPNITKVSFQVGFSSGYLAVYRFGHLNPTVVLTPPSSSRKPVVSIQWSPISPCVLYSVHGHNRLLVWDFSMGFSPLAVNDFSQQVSAKITTTRMWLHKVENATLGGIAFMVGALSFPDYTWD</sequence>
<name>A0A3P8E648_HELPZ</name>
<protein>
    <recommendedName>
        <fullName evidence="2">WD_REPEATS_REGION domain-containing protein</fullName>
    </recommendedName>
</protein>
<organism evidence="1">
    <name type="scientific">Heligmosomoides polygyrus</name>
    <name type="common">Parasitic roundworm</name>
    <dbReference type="NCBI Taxonomy" id="6339"/>
    <lineage>
        <taxon>Eukaryota</taxon>
        <taxon>Metazoa</taxon>
        <taxon>Ecdysozoa</taxon>
        <taxon>Nematoda</taxon>
        <taxon>Chromadorea</taxon>
        <taxon>Rhabditida</taxon>
        <taxon>Rhabditina</taxon>
        <taxon>Rhabditomorpha</taxon>
        <taxon>Strongyloidea</taxon>
        <taxon>Heligmosomidae</taxon>
        <taxon>Heligmosomoides</taxon>
    </lineage>
</organism>
<dbReference type="InterPro" id="IPR036322">
    <property type="entry name" value="WD40_repeat_dom_sf"/>
</dbReference>
<reference evidence="1" key="1">
    <citation type="submission" date="2018-11" db="EMBL/GenBank/DDBJ databases">
        <authorList>
            <consortium name="Pathogen Informatics"/>
        </authorList>
    </citation>
    <scope>NUCLEOTIDE SEQUENCE [LARGE SCALE GENOMIC DNA]</scope>
</reference>
<dbReference type="AlphaFoldDB" id="A0A3P8E648"/>
<accession>A0A3P8E648</accession>
<evidence type="ECO:0000313" key="1">
    <source>
        <dbReference type="EMBL" id="VDP59502.1"/>
    </source>
</evidence>
<dbReference type="OrthoDB" id="5830645at2759"/>
<evidence type="ECO:0008006" key="2">
    <source>
        <dbReference type="Google" id="ProtNLM"/>
    </source>
</evidence>
<dbReference type="SUPFAM" id="SSF50978">
    <property type="entry name" value="WD40 repeat-like"/>
    <property type="match status" value="1"/>
</dbReference>
<dbReference type="EMBL" id="UZAH01040940">
    <property type="protein sequence ID" value="VDP59502.1"/>
    <property type="molecule type" value="Genomic_DNA"/>
</dbReference>
<gene>
    <name evidence="1" type="ORF">HPBE_LOCUS26805</name>
</gene>